<proteinExistence type="predicted"/>
<keyword evidence="2" id="KW-1185">Reference proteome</keyword>
<comment type="caution">
    <text evidence="1">The sequence shown here is derived from an EMBL/GenBank/DDBJ whole genome shotgun (WGS) entry which is preliminary data.</text>
</comment>
<dbReference type="RefSeq" id="WP_267622141.1">
    <property type="nucleotide sequence ID" value="NZ_JAODIW010000006.1"/>
</dbReference>
<name>A0ABD5P9Z6_9EURY</name>
<dbReference type="EMBL" id="JBHSDS010000003">
    <property type="protein sequence ID" value="MFC4357553.1"/>
    <property type="molecule type" value="Genomic_DNA"/>
</dbReference>
<gene>
    <name evidence="1" type="ORF">ACFO0N_06265</name>
</gene>
<evidence type="ECO:0000313" key="1">
    <source>
        <dbReference type="EMBL" id="MFC4357553.1"/>
    </source>
</evidence>
<evidence type="ECO:0000313" key="2">
    <source>
        <dbReference type="Proteomes" id="UP001595921"/>
    </source>
</evidence>
<protein>
    <submittedName>
        <fullName evidence="1">Uncharacterized protein</fullName>
    </submittedName>
</protein>
<sequence length="90" mass="10109">MRSDDAVRQLEYAVASRLGDEWGHWEAQVYSEVFEHVEQNGEPEHVGAVIDRICDEVQDGYRPKGPEMMQFADTLCTEGGRPLTDGGPEN</sequence>
<reference evidence="1 2" key="1">
    <citation type="journal article" date="2019" name="Int. J. Syst. Evol. Microbiol.">
        <title>The Global Catalogue of Microorganisms (GCM) 10K type strain sequencing project: providing services to taxonomists for standard genome sequencing and annotation.</title>
        <authorList>
            <consortium name="The Broad Institute Genomics Platform"/>
            <consortium name="The Broad Institute Genome Sequencing Center for Infectious Disease"/>
            <person name="Wu L."/>
            <person name="Ma J."/>
        </authorList>
    </citation>
    <scope>NUCLEOTIDE SEQUENCE [LARGE SCALE GENOMIC DNA]</scope>
    <source>
        <strain evidence="1 2">CGMCC 1.12553</strain>
    </source>
</reference>
<accession>A0ABD5P9Z6</accession>
<dbReference type="AlphaFoldDB" id="A0ABD5P9Z6"/>
<dbReference type="Proteomes" id="UP001595921">
    <property type="component" value="Unassembled WGS sequence"/>
</dbReference>
<organism evidence="1 2">
    <name type="scientific">Halobium salinum</name>
    <dbReference type="NCBI Taxonomy" id="1364940"/>
    <lineage>
        <taxon>Archaea</taxon>
        <taxon>Methanobacteriati</taxon>
        <taxon>Methanobacteriota</taxon>
        <taxon>Stenosarchaea group</taxon>
        <taxon>Halobacteria</taxon>
        <taxon>Halobacteriales</taxon>
        <taxon>Haloferacaceae</taxon>
        <taxon>Halobium</taxon>
    </lineage>
</organism>